<name>W2KT33_PHYNI</name>
<evidence type="ECO:0000313" key="1">
    <source>
        <dbReference type="EMBL" id="ETL88333.1"/>
    </source>
</evidence>
<protein>
    <submittedName>
        <fullName evidence="1">Uncharacterized protein</fullName>
    </submittedName>
</protein>
<dbReference type="EMBL" id="KI680802">
    <property type="protein sequence ID" value="ETL88333.1"/>
    <property type="molecule type" value="Genomic_DNA"/>
</dbReference>
<dbReference type="Proteomes" id="UP000054423">
    <property type="component" value="Unassembled WGS sequence"/>
</dbReference>
<organism evidence="1">
    <name type="scientific">Phytophthora nicotianae</name>
    <name type="common">Potato buckeye rot agent</name>
    <name type="synonym">Phytophthora parasitica</name>
    <dbReference type="NCBI Taxonomy" id="4792"/>
    <lineage>
        <taxon>Eukaryota</taxon>
        <taxon>Sar</taxon>
        <taxon>Stramenopiles</taxon>
        <taxon>Oomycota</taxon>
        <taxon>Peronosporomycetes</taxon>
        <taxon>Peronosporales</taxon>
        <taxon>Peronosporaceae</taxon>
        <taxon>Phytophthora</taxon>
    </lineage>
</organism>
<accession>W2KT33</accession>
<gene>
    <name evidence="1" type="ORF">L917_12580</name>
</gene>
<sequence length="39" mass="4374">MDGSLTLFRVHVTAVFVESLETSAEENRESDMEADVNMI</sequence>
<proteinExistence type="predicted"/>
<reference evidence="1" key="1">
    <citation type="submission" date="2013-11" db="EMBL/GenBank/DDBJ databases">
        <title>The Genome Sequence of Phytophthora parasitica CHvinca01.</title>
        <authorList>
            <consortium name="The Broad Institute Genomics Platform"/>
            <person name="Russ C."/>
            <person name="Tyler B."/>
            <person name="Panabieres F."/>
            <person name="Shan W."/>
            <person name="Tripathy S."/>
            <person name="Grunwald N."/>
            <person name="Machado M."/>
            <person name="Johnson C.S."/>
            <person name="Arredondo F."/>
            <person name="Hong C."/>
            <person name="Coffey M."/>
            <person name="Young S.K."/>
            <person name="Zeng Q."/>
            <person name="Gargeya S."/>
            <person name="Fitzgerald M."/>
            <person name="Abouelleil A."/>
            <person name="Alvarado L."/>
            <person name="Chapman S.B."/>
            <person name="Gainer-Dewar J."/>
            <person name="Goldberg J."/>
            <person name="Griggs A."/>
            <person name="Gujja S."/>
            <person name="Hansen M."/>
            <person name="Howarth C."/>
            <person name="Imamovic A."/>
            <person name="Ireland A."/>
            <person name="Larimer J."/>
            <person name="McCowan C."/>
            <person name="Murphy C."/>
            <person name="Pearson M."/>
            <person name="Poon T.W."/>
            <person name="Priest M."/>
            <person name="Roberts A."/>
            <person name="Saif S."/>
            <person name="Shea T."/>
            <person name="Sykes S."/>
            <person name="Wortman J."/>
            <person name="Nusbaum C."/>
            <person name="Birren B."/>
        </authorList>
    </citation>
    <scope>NUCLEOTIDE SEQUENCE [LARGE SCALE GENOMIC DNA]</scope>
    <source>
        <strain evidence="1">CHvinca01</strain>
    </source>
</reference>
<dbReference type="AlphaFoldDB" id="W2KT33"/>